<dbReference type="PANTHER" id="PTHR47160">
    <property type="entry name" value="PUTATIVE-RELATED"/>
    <property type="match status" value="1"/>
</dbReference>
<organism evidence="2 3">
    <name type="scientific">Rotaria socialis</name>
    <dbReference type="NCBI Taxonomy" id="392032"/>
    <lineage>
        <taxon>Eukaryota</taxon>
        <taxon>Metazoa</taxon>
        <taxon>Spiralia</taxon>
        <taxon>Gnathifera</taxon>
        <taxon>Rotifera</taxon>
        <taxon>Eurotatoria</taxon>
        <taxon>Bdelloidea</taxon>
        <taxon>Philodinida</taxon>
        <taxon>Philodinidae</taxon>
        <taxon>Rotaria</taxon>
    </lineage>
</organism>
<dbReference type="PANTHER" id="PTHR47160:SF10">
    <property type="entry name" value="MULE TRANSPOSASE DOMAIN-CONTAINING PROTEIN"/>
    <property type="match status" value="1"/>
</dbReference>
<gene>
    <name evidence="2" type="ORF">TIS948_LOCUS17761</name>
</gene>
<feature type="domain" description="MULE transposase" evidence="1">
    <location>
        <begin position="110"/>
        <end position="206"/>
    </location>
</feature>
<dbReference type="AlphaFoldDB" id="A0A817S697"/>
<dbReference type="OrthoDB" id="6612379at2759"/>
<proteinExistence type="predicted"/>
<sequence>VREKIKQRAINETTPIPRIYDEECAKAMLSNTAIAILPSECEMNSGINKARRAITPIIPTTQLFDIPESYSKTLNKNEFLITDKMITRRQRILLFSTSEQLKMLFATETIFMDGTFSTCPKMFDQVYTIHAIKYDQSFPCVFGLLPNRQKSTYHFMFRELKALAVQMDMNFSPKLIMSDFEPGLLAVVALEFVTATHLSCYFHFTQAIYRAIQRLGLSTAYNNDDDIKKYCRKLMALLLIPEAIIEDTYDELIATMPSTLKDSLKDLLQYFQEQWLNKVPISQWCVHGLNIRTNNNAEAFHSRFNRRVQINHPNIWSFIKLLQGEENRFHHMYVQFMAGLGTRSKQAKTVAIQLRIDKLGERYYDGAINTMEYLDGLSFVVAKRKK</sequence>
<dbReference type="Proteomes" id="UP000663825">
    <property type="component" value="Unassembled WGS sequence"/>
</dbReference>
<protein>
    <recommendedName>
        <fullName evidence="1">MULE transposase domain-containing protein</fullName>
    </recommendedName>
</protein>
<evidence type="ECO:0000313" key="2">
    <source>
        <dbReference type="EMBL" id="CAF3293954.1"/>
    </source>
</evidence>
<evidence type="ECO:0000259" key="1">
    <source>
        <dbReference type="Pfam" id="PF10551"/>
    </source>
</evidence>
<feature type="non-terminal residue" evidence="2">
    <location>
        <position position="386"/>
    </location>
</feature>
<comment type="caution">
    <text evidence="2">The sequence shown here is derived from an EMBL/GenBank/DDBJ whole genome shotgun (WGS) entry which is preliminary data.</text>
</comment>
<dbReference type="InterPro" id="IPR018289">
    <property type="entry name" value="MULE_transposase_dom"/>
</dbReference>
<accession>A0A817S697</accession>
<reference evidence="2" key="1">
    <citation type="submission" date="2021-02" db="EMBL/GenBank/DDBJ databases">
        <authorList>
            <person name="Nowell W R."/>
        </authorList>
    </citation>
    <scope>NUCLEOTIDE SEQUENCE</scope>
</reference>
<evidence type="ECO:0000313" key="3">
    <source>
        <dbReference type="Proteomes" id="UP000663825"/>
    </source>
</evidence>
<dbReference type="EMBL" id="CAJNXB010003065">
    <property type="protein sequence ID" value="CAF3293954.1"/>
    <property type="molecule type" value="Genomic_DNA"/>
</dbReference>
<name>A0A817S697_9BILA</name>
<dbReference type="Pfam" id="PF10551">
    <property type="entry name" value="MULE"/>
    <property type="match status" value="1"/>
</dbReference>